<dbReference type="GO" id="GO:0005525">
    <property type="term" value="F:GTP binding"/>
    <property type="evidence" value="ECO:0007669"/>
    <property type="project" value="UniProtKB-KW"/>
</dbReference>
<dbReference type="Pfam" id="PF00071">
    <property type="entry name" value="Ras"/>
    <property type="match status" value="2"/>
</dbReference>
<keyword evidence="9" id="KW-0106">Calcium</keyword>
<dbReference type="PROSITE" id="PS51423">
    <property type="entry name" value="MIRO"/>
    <property type="match status" value="2"/>
</dbReference>
<keyword evidence="6" id="KW-0547">Nucleotide-binding</keyword>
<evidence type="ECO:0000256" key="2">
    <source>
        <dbReference type="ARBA" id="ARBA00007981"/>
    </source>
</evidence>
<dbReference type="SUPFAM" id="SSF52540">
    <property type="entry name" value="P-loop containing nucleoside triphosphate hydrolases"/>
    <property type="match status" value="2"/>
</dbReference>
<dbReference type="Pfam" id="PF08356">
    <property type="entry name" value="EF_assoc_2"/>
    <property type="match status" value="1"/>
</dbReference>
<dbReference type="InterPro" id="IPR052266">
    <property type="entry name" value="Miro-EF-hand_domain"/>
</dbReference>
<dbReference type="SUPFAM" id="SSF47473">
    <property type="entry name" value="EF-hand"/>
    <property type="match status" value="1"/>
</dbReference>
<dbReference type="InterPro" id="IPR020860">
    <property type="entry name" value="MIRO_dom"/>
</dbReference>
<keyword evidence="18" id="KW-1185">Reference proteome</keyword>
<protein>
    <recommendedName>
        <fullName evidence="19">Mitochondrial Rho GTPase</fullName>
    </recommendedName>
</protein>
<dbReference type="InterPro" id="IPR013566">
    <property type="entry name" value="EF_hand_assoc_1"/>
</dbReference>
<dbReference type="SMART" id="SM00174">
    <property type="entry name" value="RHO"/>
    <property type="match status" value="1"/>
</dbReference>
<keyword evidence="3 14" id="KW-0812">Transmembrane</keyword>
<evidence type="ECO:0000256" key="5">
    <source>
        <dbReference type="ARBA" id="ARBA00022737"/>
    </source>
</evidence>
<dbReference type="EMBL" id="JACMSC010000021">
    <property type="protein sequence ID" value="KAG6470199.1"/>
    <property type="molecule type" value="Genomic_DNA"/>
</dbReference>
<dbReference type="PROSITE" id="PS51419">
    <property type="entry name" value="RAB"/>
    <property type="match status" value="1"/>
</dbReference>
<evidence type="ECO:0000256" key="12">
    <source>
        <dbReference type="ARBA" id="ARBA00023134"/>
    </source>
</evidence>
<dbReference type="GO" id="GO:0005741">
    <property type="term" value="C:mitochondrial outer membrane"/>
    <property type="evidence" value="ECO:0007669"/>
    <property type="project" value="UniProtKB-SubCell"/>
</dbReference>
<feature type="domain" description="Miro" evidence="16">
    <location>
        <begin position="17"/>
        <end position="185"/>
    </location>
</feature>
<evidence type="ECO:0000256" key="13">
    <source>
        <dbReference type="ARBA" id="ARBA00023136"/>
    </source>
</evidence>
<dbReference type="InterPro" id="IPR002048">
    <property type="entry name" value="EF_hand_dom"/>
</dbReference>
<dbReference type="InterPro" id="IPR013567">
    <property type="entry name" value="EF_hand_assoc_2"/>
</dbReference>
<dbReference type="InterPro" id="IPR001806">
    <property type="entry name" value="Small_GTPase"/>
</dbReference>
<keyword evidence="10 14" id="KW-1133">Transmembrane helix</keyword>
<gene>
    <name evidence="17" type="ORF">ZIOFF_071256</name>
</gene>
<dbReference type="Gene3D" id="1.10.238.10">
    <property type="entry name" value="EF-hand"/>
    <property type="match status" value="3"/>
</dbReference>
<dbReference type="PROSITE" id="PS50222">
    <property type="entry name" value="EF_HAND_2"/>
    <property type="match status" value="1"/>
</dbReference>
<dbReference type="FunFam" id="3.40.50.300:FF:000553">
    <property type="entry name" value="Mitochondrial Rho GTPase"/>
    <property type="match status" value="1"/>
</dbReference>
<keyword evidence="13 14" id="KW-0472">Membrane</keyword>
<evidence type="ECO:0008006" key="19">
    <source>
        <dbReference type="Google" id="ProtNLM"/>
    </source>
</evidence>
<dbReference type="GO" id="GO:0005509">
    <property type="term" value="F:calcium ion binding"/>
    <property type="evidence" value="ECO:0007669"/>
    <property type="project" value="InterPro"/>
</dbReference>
<sequence>MASDPVAAAGGGNFAGQANVRVVVVGEAGTGKSSLIVAVATESFPENVPHVLPPTRLPSDYYPDRVPITIIDTSSRPEHKAKLIADCKAADVIVLTYACDRPSTLDRLSTYWLPELRRLEVKVPVLVVGCKLDLRDDPQQVSLDQVMAPIMQQFREIETCIECSALRQIQVYNQIFVHNACAKFIDISYVEAVQPYLLWTLYVKVVQEVFYYAQKAVLHPTAPLFDQETQSLKPRCTRALKRIFILCDNDRDGALSDAELNNFQVRCFNAPLQPSEIVGVKRVVQEKIPEGVNDRGLTLTGFLFLHALFIERGRLETTWSVLRKFGYDNDLKLKDELLPTTFKLASDQTIELRDEALDFLKDIFHIFDIDSDGALRPSELDELFSTAPENPWSKSPYKDAAEKNVLGGLSLDGFISEMNDADLSTRPEISCKWLARLKVSCESTTPSLSMWSIGNAGNIETIRSRGSLSIASKNIEDHGAMCPPPLKCGFTNSLNALNFTLAYTIYLKFLYNNWALMTLQDPKASLANLIYIGYTGDPASVFHVTRKRRLDRKKQRTQRNVFQCFVFGPKNAGKTTLLNSFIGRTFSDKYTPTTSYRFATNVVDLHNGTKKILVMREIPEQEVKNLLSNKESLAACDIAVFIYDSFNEESWKRTKELLEQVAYHGENTGYEVPCLIISAKDDLDAYPLSIQDSTRVTLEMGIESPIPISMKLRDHNDVFYRIVSAAQQPHLSIPETEAGKSRKQYRRFINQSLVFISVGAAVTVAGLAAYRIYAARKNTSS</sequence>
<dbReference type="SMART" id="SM00175">
    <property type="entry name" value="RAB"/>
    <property type="match status" value="1"/>
</dbReference>
<evidence type="ECO:0000256" key="9">
    <source>
        <dbReference type="ARBA" id="ARBA00022837"/>
    </source>
</evidence>
<dbReference type="SMART" id="SM00054">
    <property type="entry name" value="EFh"/>
    <property type="match status" value="2"/>
</dbReference>
<dbReference type="AlphaFoldDB" id="A0A8J5C823"/>
<evidence type="ECO:0000256" key="6">
    <source>
        <dbReference type="ARBA" id="ARBA00022741"/>
    </source>
</evidence>
<dbReference type="InterPro" id="IPR018247">
    <property type="entry name" value="EF_Hand_1_Ca_BS"/>
</dbReference>
<dbReference type="Proteomes" id="UP000734854">
    <property type="component" value="Unassembled WGS sequence"/>
</dbReference>
<evidence type="ECO:0000313" key="17">
    <source>
        <dbReference type="EMBL" id="KAG6470199.1"/>
    </source>
</evidence>
<name>A0A8J5C823_ZINOF</name>
<dbReference type="CDD" id="cd01892">
    <property type="entry name" value="Miro2"/>
    <property type="match status" value="1"/>
</dbReference>
<keyword evidence="4" id="KW-0479">Metal-binding</keyword>
<evidence type="ECO:0000256" key="10">
    <source>
        <dbReference type="ARBA" id="ARBA00022989"/>
    </source>
</evidence>
<dbReference type="InterPro" id="IPR011992">
    <property type="entry name" value="EF-hand-dom_pair"/>
</dbReference>
<feature type="domain" description="EF-hand" evidence="15">
    <location>
        <begin position="355"/>
        <end position="390"/>
    </location>
</feature>
<proteinExistence type="inferred from homology"/>
<dbReference type="FunFam" id="1.10.238.10:FF:000011">
    <property type="entry name" value="Mitochondrial Rho GTPase"/>
    <property type="match status" value="1"/>
</dbReference>
<dbReference type="GO" id="GO:0003924">
    <property type="term" value="F:GTPase activity"/>
    <property type="evidence" value="ECO:0007669"/>
    <property type="project" value="InterPro"/>
</dbReference>
<feature type="transmembrane region" description="Helical" evidence="14">
    <location>
        <begin position="753"/>
        <end position="773"/>
    </location>
</feature>
<keyword evidence="5" id="KW-0677">Repeat</keyword>
<dbReference type="Gene3D" id="3.40.50.300">
    <property type="entry name" value="P-loop containing nucleotide triphosphate hydrolases"/>
    <property type="match status" value="2"/>
</dbReference>
<evidence type="ECO:0000259" key="15">
    <source>
        <dbReference type="PROSITE" id="PS50222"/>
    </source>
</evidence>
<dbReference type="FunFam" id="3.40.50.300:FF:000935">
    <property type="entry name" value="Mitochondrial Rho GTPase"/>
    <property type="match status" value="1"/>
</dbReference>
<evidence type="ECO:0000256" key="1">
    <source>
        <dbReference type="ARBA" id="ARBA00004200"/>
    </source>
</evidence>
<dbReference type="PANTHER" id="PTHR46819">
    <property type="entry name" value="EF-HAND CALCIUM-BINDING DOMAIN-CONTAINING PROTEIN 7"/>
    <property type="match status" value="1"/>
</dbReference>
<evidence type="ECO:0000256" key="8">
    <source>
        <dbReference type="ARBA" id="ARBA00022801"/>
    </source>
</evidence>
<keyword evidence="8" id="KW-0378">Hydrolase</keyword>
<dbReference type="PROSITE" id="PS00018">
    <property type="entry name" value="EF_HAND_1"/>
    <property type="match status" value="1"/>
</dbReference>
<dbReference type="InterPro" id="IPR027417">
    <property type="entry name" value="P-loop_NTPase"/>
</dbReference>
<evidence type="ECO:0000256" key="3">
    <source>
        <dbReference type="ARBA" id="ARBA00022692"/>
    </source>
</evidence>
<dbReference type="PRINTS" id="PR00449">
    <property type="entry name" value="RASTRNSFRMNG"/>
</dbReference>
<evidence type="ECO:0000313" key="18">
    <source>
        <dbReference type="Proteomes" id="UP000734854"/>
    </source>
</evidence>
<keyword evidence="11" id="KW-0496">Mitochondrion</keyword>
<reference evidence="17 18" key="1">
    <citation type="submission" date="2020-08" db="EMBL/GenBank/DDBJ databases">
        <title>Plant Genome Project.</title>
        <authorList>
            <person name="Zhang R.-G."/>
        </authorList>
    </citation>
    <scope>NUCLEOTIDE SEQUENCE [LARGE SCALE GENOMIC DNA]</scope>
    <source>
        <tissue evidence="17">Rhizome</tissue>
    </source>
</reference>
<comment type="similarity">
    <text evidence="2">Belongs to the mitochondrial Rho GTPase family.</text>
</comment>
<dbReference type="CDD" id="cd01893">
    <property type="entry name" value="Miro1"/>
    <property type="match status" value="1"/>
</dbReference>
<evidence type="ECO:0000259" key="16">
    <source>
        <dbReference type="PROSITE" id="PS51423"/>
    </source>
</evidence>
<evidence type="ECO:0000256" key="14">
    <source>
        <dbReference type="SAM" id="Phobius"/>
    </source>
</evidence>
<dbReference type="PANTHER" id="PTHR46819:SF1">
    <property type="entry name" value="EF-HAND CALCIUM-BINDING DOMAIN-CONTAINING PROTEIN 7"/>
    <property type="match status" value="1"/>
</dbReference>
<keyword evidence="7" id="KW-1000">Mitochondrion outer membrane</keyword>
<feature type="domain" description="Miro" evidence="16">
    <location>
        <begin position="559"/>
        <end position="728"/>
    </location>
</feature>
<evidence type="ECO:0000256" key="11">
    <source>
        <dbReference type="ARBA" id="ARBA00023128"/>
    </source>
</evidence>
<comment type="caution">
    <text evidence="17">The sequence shown here is derived from an EMBL/GenBank/DDBJ whole genome shotgun (WGS) entry which is preliminary data.</text>
</comment>
<keyword evidence="12" id="KW-0342">GTP-binding</keyword>
<evidence type="ECO:0000256" key="7">
    <source>
        <dbReference type="ARBA" id="ARBA00022787"/>
    </source>
</evidence>
<organism evidence="17 18">
    <name type="scientific">Zingiber officinale</name>
    <name type="common">Ginger</name>
    <name type="synonym">Amomum zingiber</name>
    <dbReference type="NCBI Taxonomy" id="94328"/>
    <lineage>
        <taxon>Eukaryota</taxon>
        <taxon>Viridiplantae</taxon>
        <taxon>Streptophyta</taxon>
        <taxon>Embryophyta</taxon>
        <taxon>Tracheophyta</taxon>
        <taxon>Spermatophyta</taxon>
        <taxon>Magnoliopsida</taxon>
        <taxon>Liliopsida</taxon>
        <taxon>Zingiberales</taxon>
        <taxon>Zingiberaceae</taxon>
        <taxon>Zingiber</taxon>
    </lineage>
</organism>
<dbReference type="Pfam" id="PF08355">
    <property type="entry name" value="EF_assoc_1"/>
    <property type="match status" value="1"/>
</dbReference>
<accession>A0A8J5C823</accession>
<evidence type="ECO:0000256" key="4">
    <source>
        <dbReference type="ARBA" id="ARBA00022723"/>
    </source>
</evidence>
<comment type="subcellular location">
    <subcellularLocation>
        <location evidence="1">Mitochondrion outer membrane</location>
        <topology evidence="1">Single-pass type IV membrane protein</topology>
    </subcellularLocation>
</comment>